<dbReference type="EMBL" id="CP008849">
    <property type="protein sequence ID" value="AIF97786.1"/>
    <property type="molecule type" value="Genomic_DNA"/>
</dbReference>
<dbReference type="SMART" id="SM00014">
    <property type="entry name" value="acidPPc"/>
    <property type="match status" value="1"/>
</dbReference>
<comment type="catalytic activity">
    <reaction evidence="3">
        <text>di-trans,octa-cis-undecaprenyl diphosphate + H2O = di-trans,octa-cis-undecaprenyl phosphate + phosphate + H(+)</text>
        <dbReference type="Rhea" id="RHEA:28094"/>
        <dbReference type="ChEBI" id="CHEBI:15377"/>
        <dbReference type="ChEBI" id="CHEBI:15378"/>
        <dbReference type="ChEBI" id="CHEBI:43474"/>
        <dbReference type="ChEBI" id="CHEBI:58405"/>
        <dbReference type="ChEBI" id="CHEBI:60392"/>
        <dbReference type="EC" id="3.6.1.27"/>
    </reaction>
</comment>
<evidence type="ECO:0000256" key="3">
    <source>
        <dbReference type="ARBA" id="ARBA00047594"/>
    </source>
</evidence>
<evidence type="ECO:0000259" key="5">
    <source>
        <dbReference type="SMART" id="SM00014"/>
    </source>
</evidence>
<dbReference type="EC" id="3.6.1.27" evidence="1"/>
<evidence type="ECO:0000313" key="6">
    <source>
        <dbReference type="EMBL" id="AIF97786.1"/>
    </source>
</evidence>
<dbReference type="InterPro" id="IPR000326">
    <property type="entry name" value="PAP2/HPO"/>
</dbReference>
<feature type="transmembrane region" description="Helical" evidence="4">
    <location>
        <begin position="63"/>
        <end position="87"/>
    </location>
</feature>
<dbReference type="GeneID" id="78253953"/>
<dbReference type="Proteomes" id="UP000056090">
    <property type="component" value="Chromosome"/>
</dbReference>
<name>A0A075NWG2_9ALTE</name>
<dbReference type="PANTHER" id="PTHR14969">
    <property type="entry name" value="SPHINGOSINE-1-PHOSPHATE PHOSPHOHYDROLASE"/>
    <property type="match status" value="1"/>
</dbReference>
<sequence>MEVKSTFKAYFQILETPTVQVVLLGGGFLLLMLFETMGVLTPFDTQLHGALSQYPLAEWQQDILRDATAMGSNSVLLFIAFVAALGLKFQGYTKQASTLVFAVIAGLALTFALKYGISRGRPPLAQHQVDVYTQSFPSAHAMMSTIVYFYIARLFAKSTTQISVKIWVYMVAGLLTFFVGVSRVFLGVHWPTDVLAGWLGGGAFVAFCFYILKWQRKLRIRHQ</sequence>
<gene>
    <name evidence="6" type="ORF">EP13_03235</name>
</gene>
<dbReference type="RefSeq" id="WP_044055993.1">
    <property type="nucleotide sequence ID" value="NZ_CBCSKJ010000001.1"/>
</dbReference>
<evidence type="ECO:0000256" key="2">
    <source>
        <dbReference type="ARBA" id="ARBA00032707"/>
    </source>
</evidence>
<dbReference type="GO" id="GO:0050380">
    <property type="term" value="F:undecaprenyl-diphosphatase activity"/>
    <property type="evidence" value="ECO:0007669"/>
    <property type="project" value="UniProtKB-EC"/>
</dbReference>
<dbReference type="InterPro" id="IPR036938">
    <property type="entry name" value="PAP2/HPO_sf"/>
</dbReference>
<keyword evidence="4" id="KW-0472">Membrane</keyword>
<evidence type="ECO:0000256" key="1">
    <source>
        <dbReference type="ARBA" id="ARBA00012374"/>
    </source>
</evidence>
<dbReference type="PANTHER" id="PTHR14969:SF13">
    <property type="entry name" value="AT30094P"/>
    <property type="match status" value="1"/>
</dbReference>
<protein>
    <recommendedName>
        <fullName evidence="1">undecaprenyl-diphosphate phosphatase</fullName>
        <ecNumber evidence="1">3.6.1.27</ecNumber>
    </recommendedName>
    <alternativeName>
        <fullName evidence="2">Undecaprenyl pyrophosphate phosphatase</fullName>
    </alternativeName>
</protein>
<dbReference type="AlphaFoldDB" id="A0A075NWG2"/>
<keyword evidence="4" id="KW-0812">Transmembrane</keyword>
<proteinExistence type="predicted"/>
<keyword evidence="4" id="KW-1133">Transmembrane helix</keyword>
<evidence type="ECO:0000256" key="4">
    <source>
        <dbReference type="SAM" id="Phobius"/>
    </source>
</evidence>
<feature type="transmembrane region" description="Helical" evidence="4">
    <location>
        <begin position="137"/>
        <end position="155"/>
    </location>
</feature>
<organism evidence="6 7">
    <name type="scientific">Alteromonas australica</name>
    <dbReference type="NCBI Taxonomy" id="589873"/>
    <lineage>
        <taxon>Bacteria</taxon>
        <taxon>Pseudomonadati</taxon>
        <taxon>Pseudomonadota</taxon>
        <taxon>Gammaproteobacteria</taxon>
        <taxon>Alteromonadales</taxon>
        <taxon>Alteromonadaceae</taxon>
        <taxon>Alteromonas/Salinimonas group</taxon>
        <taxon>Alteromonas</taxon>
    </lineage>
</organism>
<reference evidence="6 7" key="1">
    <citation type="submission" date="2014-06" db="EMBL/GenBank/DDBJ databases">
        <title>Genomes of Alteromonas australica, a world apart.</title>
        <authorList>
            <person name="Gonzaga A."/>
            <person name="Lopez-Perez M."/>
            <person name="Rodriguez-Valera F."/>
        </authorList>
    </citation>
    <scope>NUCLEOTIDE SEQUENCE [LARGE SCALE GENOMIC DNA]</scope>
    <source>
        <strain evidence="6 7">H 17</strain>
    </source>
</reference>
<evidence type="ECO:0000313" key="7">
    <source>
        <dbReference type="Proteomes" id="UP000056090"/>
    </source>
</evidence>
<dbReference type="eggNOG" id="COG0671">
    <property type="taxonomic scope" value="Bacteria"/>
</dbReference>
<dbReference type="Gene3D" id="1.20.144.10">
    <property type="entry name" value="Phosphatidic acid phosphatase type 2/haloperoxidase"/>
    <property type="match status" value="1"/>
</dbReference>
<accession>A0A075NWG2</accession>
<dbReference type="KEGG" id="aal:EP13_03235"/>
<keyword evidence="7" id="KW-1185">Reference proteome</keyword>
<dbReference type="SUPFAM" id="SSF48317">
    <property type="entry name" value="Acid phosphatase/Vanadium-dependent haloperoxidase"/>
    <property type="match status" value="1"/>
</dbReference>
<dbReference type="Pfam" id="PF01569">
    <property type="entry name" value="PAP2"/>
    <property type="match status" value="1"/>
</dbReference>
<feature type="transmembrane region" description="Helical" evidence="4">
    <location>
        <begin position="99"/>
        <end position="117"/>
    </location>
</feature>
<dbReference type="CDD" id="cd03392">
    <property type="entry name" value="PAP2_like_2"/>
    <property type="match status" value="1"/>
</dbReference>
<feature type="transmembrane region" description="Helical" evidence="4">
    <location>
        <begin position="194"/>
        <end position="212"/>
    </location>
</feature>
<feature type="domain" description="Phosphatidic acid phosphatase type 2/haloperoxidase" evidence="5">
    <location>
        <begin position="95"/>
        <end position="209"/>
    </location>
</feature>
<feature type="transmembrane region" description="Helical" evidence="4">
    <location>
        <begin position="21"/>
        <end position="43"/>
    </location>
</feature>
<feature type="transmembrane region" description="Helical" evidence="4">
    <location>
        <begin position="167"/>
        <end position="188"/>
    </location>
</feature>